<organism evidence="4 5">
    <name type="scientific">Jaculus jaculus</name>
    <name type="common">Lesser Egyptian jerboa</name>
    <dbReference type="NCBI Taxonomy" id="51337"/>
    <lineage>
        <taxon>Eukaryota</taxon>
        <taxon>Metazoa</taxon>
        <taxon>Chordata</taxon>
        <taxon>Craniata</taxon>
        <taxon>Vertebrata</taxon>
        <taxon>Euteleostomi</taxon>
        <taxon>Mammalia</taxon>
        <taxon>Eutheria</taxon>
        <taxon>Euarchontoglires</taxon>
        <taxon>Glires</taxon>
        <taxon>Rodentia</taxon>
        <taxon>Myomorpha</taxon>
        <taxon>Dipodoidea</taxon>
        <taxon>Dipodidae</taxon>
        <taxon>Dipodinae</taxon>
        <taxon>Jaculus</taxon>
    </lineage>
</organism>
<evidence type="ECO:0000259" key="3">
    <source>
        <dbReference type="PROSITE" id="PS50053"/>
    </source>
</evidence>
<dbReference type="Ensembl" id="ENSJJAT00000017015.1">
    <property type="protein sequence ID" value="ENSJJAP00000010554.1"/>
    <property type="gene ID" value="ENSJJAG00000014128.1"/>
</dbReference>
<dbReference type="AlphaFoldDB" id="A0A8C5KGK7"/>
<dbReference type="InterPro" id="IPR039323">
    <property type="entry name" value="ANKRD_45/46/60"/>
</dbReference>
<reference evidence="4" key="2">
    <citation type="submission" date="2025-09" db="UniProtKB">
        <authorList>
            <consortium name="Ensembl"/>
        </authorList>
    </citation>
    <scope>IDENTIFICATION</scope>
</reference>
<feature type="repeat" description="ANK" evidence="1">
    <location>
        <begin position="169"/>
        <end position="195"/>
    </location>
</feature>
<dbReference type="SUPFAM" id="SSF54236">
    <property type="entry name" value="Ubiquitin-like"/>
    <property type="match status" value="1"/>
</dbReference>
<keyword evidence="1" id="KW-0040">ANK repeat</keyword>
<dbReference type="PROSITE" id="PS50088">
    <property type="entry name" value="ANK_REPEAT"/>
    <property type="match status" value="2"/>
</dbReference>
<dbReference type="SMART" id="SM00248">
    <property type="entry name" value="ANK"/>
    <property type="match status" value="2"/>
</dbReference>
<protein>
    <submittedName>
        <fullName evidence="4">Ankyrin repeat domain 60</fullName>
    </submittedName>
</protein>
<sequence>DPEAEERPVQRQGRACRQSKRVAVTEPRASSSLSVSPDSIPDVFFLRVRLEETGEMFRVANCRSDMTVRELKEELDLMVGIPLNLQRLQYLDEGVLMDNSTLKFHDVAPGGVISLCIWHYDGWTELVLAAVEGDPSKLSCLGISEESFYRTANSQNFQGERWKQWTSQRACVALYITSHRGHVDTVRYLLEHGADCLGRTPLGRTPLHVVAAMGRLDCIGPLLEYGASIHDRDARGETPIAIARRLKRRQSERTMFLLYWLAKSGAKDPNDLLLKEVLQKGSSSGKSKKS</sequence>
<dbReference type="Pfam" id="PF12796">
    <property type="entry name" value="Ank_2"/>
    <property type="match status" value="1"/>
</dbReference>
<feature type="repeat" description="ANK" evidence="1">
    <location>
        <begin position="202"/>
        <end position="234"/>
    </location>
</feature>
<keyword evidence="5" id="KW-1185">Reference proteome</keyword>
<dbReference type="SUPFAM" id="SSF48403">
    <property type="entry name" value="Ankyrin repeat"/>
    <property type="match status" value="1"/>
</dbReference>
<name>A0A8C5KGK7_JACJA</name>
<reference evidence="4" key="1">
    <citation type="submission" date="2025-08" db="UniProtKB">
        <authorList>
            <consortium name="Ensembl"/>
        </authorList>
    </citation>
    <scope>IDENTIFICATION</scope>
</reference>
<dbReference type="CDD" id="cd17063">
    <property type="entry name" value="Ubl_ANKRD60"/>
    <property type="match status" value="1"/>
</dbReference>
<dbReference type="PROSITE" id="PS50053">
    <property type="entry name" value="UBIQUITIN_2"/>
    <property type="match status" value="1"/>
</dbReference>
<dbReference type="PROSITE" id="PS50297">
    <property type="entry name" value="ANK_REP_REGION"/>
    <property type="match status" value="2"/>
</dbReference>
<dbReference type="Gene3D" id="3.10.20.90">
    <property type="entry name" value="Phosphatidylinositol 3-kinase Catalytic Subunit, Chain A, domain 1"/>
    <property type="match status" value="1"/>
</dbReference>
<dbReference type="InterPro" id="IPR029071">
    <property type="entry name" value="Ubiquitin-like_domsf"/>
</dbReference>
<dbReference type="OMA" id="KWKQWTS"/>
<dbReference type="PANTHER" id="PTHR22677">
    <property type="entry name" value="ANKYRIN REPEAT DOMAIN-CONTAINING PROTEIN 60"/>
    <property type="match status" value="1"/>
</dbReference>
<dbReference type="InterPro" id="IPR002110">
    <property type="entry name" value="Ankyrin_rpt"/>
</dbReference>
<dbReference type="InterPro" id="IPR000626">
    <property type="entry name" value="Ubiquitin-like_dom"/>
</dbReference>
<gene>
    <name evidence="4" type="primary">Ankrd60</name>
</gene>
<feature type="region of interest" description="Disordered" evidence="2">
    <location>
        <begin position="1"/>
        <end position="35"/>
    </location>
</feature>
<accession>A0A8C5KGK7</accession>
<evidence type="ECO:0000256" key="2">
    <source>
        <dbReference type="SAM" id="MobiDB-lite"/>
    </source>
</evidence>
<dbReference type="PANTHER" id="PTHR22677:SF3">
    <property type="entry name" value="ANKYRIN REPEAT DOMAIN-CONTAINING PROTEIN 60"/>
    <property type="match status" value="1"/>
</dbReference>
<dbReference type="Proteomes" id="UP000694385">
    <property type="component" value="Unassembled WGS sequence"/>
</dbReference>
<dbReference type="GeneTree" id="ENSGT00390000015137"/>
<dbReference type="Gene3D" id="1.25.40.20">
    <property type="entry name" value="Ankyrin repeat-containing domain"/>
    <property type="match status" value="1"/>
</dbReference>
<dbReference type="InterPro" id="IPR036770">
    <property type="entry name" value="Ankyrin_rpt-contain_sf"/>
</dbReference>
<feature type="domain" description="Ubiquitin-like" evidence="3">
    <location>
        <begin position="46"/>
        <end position="122"/>
    </location>
</feature>
<evidence type="ECO:0000256" key="1">
    <source>
        <dbReference type="PROSITE-ProRule" id="PRU00023"/>
    </source>
</evidence>
<evidence type="ECO:0000313" key="5">
    <source>
        <dbReference type="Proteomes" id="UP000694385"/>
    </source>
</evidence>
<evidence type="ECO:0000313" key="4">
    <source>
        <dbReference type="Ensembl" id="ENSJJAP00000010554.1"/>
    </source>
</evidence>
<proteinExistence type="predicted"/>